<keyword evidence="2" id="KW-1185">Reference proteome</keyword>
<evidence type="ECO:0000313" key="2">
    <source>
        <dbReference type="Proteomes" id="UP000005697"/>
    </source>
</evidence>
<dbReference type="EMBL" id="AEWX01000047">
    <property type="protein sequence ID" value="EGC18669.1"/>
    <property type="molecule type" value="Genomic_DNA"/>
</dbReference>
<organism evidence="1 2">
    <name type="scientific">Prevotella multiformis DSM 16608</name>
    <dbReference type="NCBI Taxonomy" id="888743"/>
    <lineage>
        <taxon>Bacteria</taxon>
        <taxon>Pseudomonadati</taxon>
        <taxon>Bacteroidota</taxon>
        <taxon>Bacteroidia</taxon>
        <taxon>Bacteroidales</taxon>
        <taxon>Prevotellaceae</taxon>
        <taxon>Prevotella</taxon>
    </lineage>
</organism>
<accession>F0FAQ6</accession>
<name>F0FAQ6_9BACT</name>
<sequence>MSYKIKCGKGELTRCLSGSLSFRLLRTTYSHIIGVCKLFSCNAKQHMLFWLLTDA</sequence>
<proteinExistence type="predicted"/>
<protein>
    <submittedName>
        <fullName evidence="1">Uncharacterized protein</fullName>
    </submittedName>
</protein>
<dbReference type="AlphaFoldDB" id="F0FAQ6"/>
<reference evidence="1 2" key="1">
    <citation type="submission" date="2011-01" db="EMBL/GenBank/DDBJ databases">
        <authorList>
            <person name="Muzny D."/>
            <person name="Qin X."/>
            <person name="Deng J."/>
            <person name="Jiang H."/>
            <person name="Liu Y."/>
            <person name="Qu J."/>
            <person name="Song X.-Z."/>
            <person name="Zhang L."/>
            <person name="Thornton R."/>
            <person name="Coyle M."/>
            <person name="Francisco L."/>
            <person name="Jackson L."/>
            <person name="Javaid M."/>
            <person name="Korchina V."/>
            <person name="Kovar C."/>
            <person name="Mata R."/>
            <person name="Mathew T."/>
            <person name="Ngo R."/>
            <person name="Nguyen L."/>
            <person name="Nguyen N."/>
            <person name="Okwuonu G."/>
            <person name="Ongeri F."/>
            <person name="Pham C."/>
            <person name="Simmons D."/>
            <person name="Wilczek-Boney K."/>
            <person name="Hale W."/>
            <person name="Jakkamsetti A."/>
            <person name="Pham P."/>
            <person name="Ruth R."/>
            <person name="San Lucas F."/>
            <person name="Warren J."/>
            <person name="Zhang J."/>
            <person name="Zhao Z."/>
            <person name="Zhou C."/>
            <person name="Zhu D."/>
            <person name="Lee S."/>
            <person name="Bess C."/>
            <person name="Blankenburg K."/>
            <person name="Forbes L."/>
            <person name="Fu Q."/>
            <person name="Gubbala S."/>
            <person name="Hirani K."/>
            <person name="Jayaseelan J.C."/>
            <person name="Lara F."/>
            <person name="Munidasa M."/>
            <person name="Palculict T."/>
            <person name="Patil S."/>
            <person name="Pu L.-L."/>
            <person name="Saada N."/>
            <person name="Tang L."/>
            <person name="Weissenberger G."/>
            <person name="Zhu Y."/>
            <person name="Hemphill L."/>
            <person name="Shang Y."/>
            <person name="Youmans B."/>
            <person name="Ayvaz T."/>
            <person name="Ross M."/>
            <person name="Santibanez J."/>
            <person name="Aqrawi P."/>
            <person name="Gross S."/>
            <person name="Joshi V."/>
            <person name="Fowler G."/>
            <person name="Nazareth L."/>
            <person name="Reid J."/>
            <person name="Worley K."/>
            <person name="Petrosino J."/>
            <person name="Highlander S."/>
            <person name="Gibbs R."/>
        </authorList>
    </citation>
    <scope>NUCLEOTIDE SEQUENCE [LARGE SCALE GENOMIC DNA]</scope>
    <source>
        <strain evidence="1 2">DSM 16608</strain>
    </source>
</reference>
<comment type="caution">
    <text evidence="1">The sequence shown here is derived from an EMBL/GenBank/DDBJ whole genome shotgun (WGS) entry which is preliminary data.</text>
</comment>
<dbReference type="Proteomes" id="UP000005697">
    <property type="component" value="Unassembled WGS sequence"/>
</dbReference>
<gene>
    <name evidence="1" type="ORF">HMPREF9141_2673</name>
</gene>
<evidence type="ECO:0000313" key="1">
    <source>
        <dbReference type="EMBL" id="EGC18669.1"/>
    </source>
</evidence>
<dbReference type="HOGENOM" id="CLU_215924_0_0_10"/>